<evidence type="ECO:0000313" key="1">
    <source>
        <dbReference type="EMBL" id="CAH0730456.1"/>
    </source>
</evidence>
<dbReference type="AlphaFoldDB" id="A0A8J9YM04"/>
<gene>
    <name evidence="1" type="ORF">BINO364_LOCUS15437</name>
</gene>
<dbReference type="OrthoDB" id="8060926at2759"/>
<proteinExistence type="predicted"/>
<organism evidence="1 2">
    <name type="scientific">Brenthis ino</name>
    <name type="common">lesser marbled fritillary</name>
    <dbReference type="NCBI Taxonomy" id="405034"/>
    <lineage>
        <taxon>Eukaryota</taxon>
        <taxon>Metazoa</taxon>
        <taxon>Ecdysozoa</taxon>
        <taxon>Arthropoda</taxon>
        <taxon>Hexapoda</taxon>
        <taxon>Insecta</taxon>
        <taxon>Pterygota</taxon>
        <taxon>Neoptera</taxon>
        <taxon>Endopterygota</taxon>
        <taxon>Lepidoptera</taxon>
        <taxon>Glossata</taxon>
        <taxon>Ditrysia</taxon>
        <taxon>Papilionoidea</taxon>
        <taxon>Nymphalidae</taxon>
        <taxon>Heliconiinae</taxon>
        <taxon>Argynnini</taxon>
        <taxon>Brenthis</taxon>
    </lineage>
</organism>
<keyword evidence="2" id="KW-1185">Reference proteome</keyword>
<reference evidence="1" key="1">
    <citation type="submission" date="2021-12" db="EMBL/GenBank/DDBJ databases">
        <authorList>
            <person name="Martin H S."/>
        </authorList>
    </citation>
    <scope>NUCLEOTIDE SEQUENCE</scope>
</reference>
<dbReference type="Proteomes" id="UP000838878">
    <property type="component" value="Chromosome 8"/>
</dbReference>
<accession>A0A8J9YM04</accession>
<dbReference type="EMBL" id="OV170228">
    <property type="protein sequence ID" value="CAH0730456.1"/>
    <property type="molecule type" value="Genomic_DNA"/>
</dbReference>
<evidence type="ECO:0000313" key="2">
    <source>
        <dbReference type="Proteomes" id="UP000838878"/>
    </source>
</evidence>
<sequence>MFCDQKTKKHRSKRLPLHSCDKKDFLSKLDEENENHKEFINKFENYSLSKIYYHHPCKLEFSYKTSVKKETPKSDWHDLRQHHQTAFEEISALINENIIKKGRCYFLTYLHRYYMEILNESEEGNSTKNKGSFTPHNLEIKIIKAFDKQIKFFIIQNKKLVAPKNLISIDDQSFEYLKDEDILHKAALLLRKSILQTEKKNCHNL</sequence>
<feature type="non-terminal residue" evidence="1">
    <location>
        <position position="205"/>
    </location>
</feature>
<protein>
    <submittedName>
        <fullName evidence="1">Uncharacterized protein</fullName>
    </submittedName>
</protein>
<name>A0A8J9YM04_9NEOP</name>